<feature type="non-terminal residue" evidence="2">
    <location>
        <position position="89"/>
    </location>
</feature>
<dbReference type="GO" id="GO:0072344">
    <property type="term" value="P:rescue of stalled ribosome"/>
    <property type="evidence" value="ECO:0007669"/>
    <property type="project" value="TreeGrafter"/>
</dbReference>
<accession>T1CE87</accession>
<dbReference type="EMBL" id="AUZX01000353">
    <property type="protein sequence ID" value="EQD80832.1"/>
    <property type="molecule type" value="Genomic_DNA"/>
</dbReference>
<reference evidence="2" key="2">
    <citation type="journal article" date="2014" name="ISME J.">
        <title>Microbial stratification in low pH oxic and suboxic macroscopic growths along an acid mine drainage.</title>
        <authorList>
            <person name="Mendez-Garcia C."/>
            <person name="Mesa V."/>
            <person name="Sprenger R.R."/>
            <person name="Richter M."/>
            <person name="Diez M.S."/>
            <person name="Solano J."/>
            <person name="Bargiela R."/>
            <person name="Golyshina O.V."/>
            <person name="Manteca A."/>
            <person name="Ramos J.L."/>
            <person name="Gallego J.R."/>
            <person name="Llorente I."/>
            <person name="Martins Dos Santos V.A."/>
            <person name="Jensen O.N."/>
            <person name="Pelaez A.I."/>
            <person name="Sanchez J."/>
            <person name="Ferrer M."/>
        </authorList>
    </citation>
    <scope>NUCLEOTIDE SEQUENCE</scope>
</reference>
<protein>
    <submittedName>
        <fullName evidence="2">Protein containing Fibronectin-binding A</fullName>
    </submittedName>
</protein>
<reference evidence="2" key="1">
    <citation type="submission" date="2013-08" db="EMBL/GenBank/DDBJ databases">
        <authorList>
            <person name="Mendez C."/>
            <person name="Richter M."/>
            <person name="Ferrer M."/>
            <person name="Sanchez J."/>
        </authorList>
    </citation>
    <scope>NUCLEOTIDE SEQUENCE</scope>
</reference>
<feature type="region of interest" description="Disordered" evidence="1">
    <location>
        <begin position="24"/>
        <end position="61"/>
    </location>
</feature>
<proteinExistence type="predicted"/>
<dbReference type="GO" id="GO:0043023">
    <property type="term" value="F:ribosomal large subunit binding"/>
    <property type="evidence" value="ECO:0007669"/>
    <property type="project" value="TreeGrafter"/>
</dbReference>
<dbReference type="PANTHER" id="PTHR15239:SF6">
    <property type="entry name" value="RIBOSOME QUALITY CONTROL COMPLEX SUBUNIT NEMF"/>
    <property type="match status" value="1"/>
</dbReference>
<sequence>MEIEIDFTKNAQQNANDYYNRAKKLESKREGAKEAVSALEKKLKDEKKREDERESSKAAPIKKAEKRWYEKFHWFFTSGGKLVVGGRDA</sequence>
<dbReference type="PANTHER" id="PTHR15239">
    <property type="entry name" value="NUCLEAR EXPORT MEDIATOR FACTOR NEMF"/>
    <property type="match status" value="1"/>
</dbReference>
<evidence type="ECO:0000256" key="1">
    <source>
        <dbReference type="SAM" id="MobiDB-lite"/>
    </source>
</evidence>
<gene>
    <name evidence="2" type="ORF">B1A_00471</name>
</gene>
<evidence type="ECO:0000313" key="2">
    <source>
        <dbReference type="EMBL" id="EQD80832.1"/>
    </source>
</evidence>
<dbReference type="InterPro" id="IPR051608">
    <property type="entry name" value="RQC_Subunit_NEMF"/>
</dbReference>
<dbReference type="GO" id="GO:1990112">
    <property type="term" value="C:RQC complex"/>
    <property type="evidence" value="ECO:0007669"/>
    <property type="project" value="TreeGrafter"/>
</dbReference>
<dbReference type="AlphaFoldDB" id="T1CE87"/>
<dbReference type="GO" id="GO:0000049">
    <property type="term" value="F:tRNA binding"/>
    <property type="evidence" value="ECO:0007669"/>
    <property type="project" value="TreeGrafter"/>
</dbReference>
<organism evidence="2">
    <name type="scientific">mine drainage metagenome</name>
    <dbReference type="NCBI Taxonomy" id="410659"/>
    <lineage>
        <taxon>unclassified sequences</taxon>
        <taxon>metagenomes</taxon>
        <taxon>ecological metagenomes</taxon>
    </lineage>
</organism>
<comment type="caution">
    <text evidence="2">The sequence shown here is derived from an EMBL/GenBank/DDBJ whole genome shotgun (WGS) entry which is preliminary data.</text>
</comment>
<name>T1CE87_9ZZZZ</name>